<accession>A0A2W5PRC6</accession>
<dbReference type="InterPro" id="IPR013785">
    <property type="entry name" value="Aldolase_TIM"/>
</dbReference>
<comment type="pathway">
    <text evidence="2 8">Amino-acid biosynthesis; L-tryptophan biosynthesis; L-tryptophan from chorismate: step 4/5.</text>
</comment>
<dbReference type="PROSITE" id="PS00614">
    <property type="entry name" value="IGPS"/>
    <property type="match status" value="1"/>
</dbReference>
<proteinExistence type="inferred from homology"/>
<comment type="catalytic activity">
    <reaction evidence="1 8">
        <text>1-(2-carboxyphenylamino)-1-deoxy-D-ribulose 5-phosphate + H(+) = (1S,2R)-1-C-(indol-3-yl)glycerol 3-phosphate + CO2 + H2O</text>
        <dbReference type="Rhea" id="RHEA:23476"/>
        <dbReference type="ChEBI" id="CHEBI:15377"/>
        <dbReference type="ChEBI" id="CHEBI:15378"/>
        <dbReference type="ChEBI" id="CHEBI:16526"/>
        <dbReference type="ChEBI" id="CHEBI:58613"/>
        <dbReference type="ChEBI" id="CHEBI:58866"/>
        <dbReference type="EC" id="4.1.1.48"/>
    </reaction>
</comment>
<evidence type="ECO:0000256" key="6">
    <source>
        <dbReference type="ARBA" id="ARBA00023141"/>
    </source>
</evidence>
<organism evidence="10 11">
    <name type="scientific">Micavibrio aeruginosavorus</name>
    <dbReference type="NCBI Taxonomy" id="349221"/>
    <lineage>
        <taxon>Bacteria</taxon>
        <taxon>Pseudomonadati</taxon>
        <taxon>Bdellovibrionota</taxon>
        <taxon>Bdellovibrionia</taxon>
        <taxon>Bdellovibrionales</taxon>
        <taxon>Pseudobdellovibrionaceae</taxon>
        <taxon>Micavibrio</taxon>
    </lineage>
</organism>
<dbReference type="Gene3D" id="3.20.20.70">
    <property type="entry name" value="Aldolase class I"/>
    <property type="match status" value="1"/>
</dbReference>
<dbReference type="NCBIfam" id="NF001370">
    <property type="entry name" value="PRK00278.1-2"/>
    <property type="match status" value="1"/>
</dbReference>
<dbReference type="EMBL" id="QFQB01000065">
    <property type="protein sequence ID" value="PZQ45053.1"/>
    <property type="molecule type" value="Genomic_DNA"/>
</dbReference>
<dbReference type="EC" id="4.1.1.48" evidence="8"/>
<dbReference type="Pfam" id="PF00218">
    <property type="entry name" value="IGPS"/>
    <property type="match status" value="1"/>
</dbReference>
<dbReference type="Proteomes" id="UP000249417">
    <property type="component" value="Unassembled WGS sequence"/>
</dbReference>
<dbReference type="HAMAP" id="MF_00134_B">
    <property type="entry name" value="IGPS_B"/>
    <property type="match status" value="1"/>
</dbReference>
<dbReference type="NCBIfam" id="NF001377">
    <property type="entry name" value="PRK00278.2-4"/>
    <property type="match status" value="1"/>
</dbReference>
<keyword evidence="3 8" id="KW-0028">Amino-acid biosynthesis</keyword>
<protein>
    <recommendedName>
        <fullName evidence="8">Indole-3-glycerol phosphate synthase</fullName>
        <shortName evidence="8">IGPS</shortName>
        <ecNumber evidence="8">4.1.1.48</ecNumber>
    </recommendedName>
</protein>
<sequence length="259" mass="28292">MSTVLDKICADKRDHVARRKAQTSASHLEAACKDRASTRGFINALEGRSPALIAEVKKASPSKGVIREDFDAAEIAKIYEANGASCLSVLTDEPYFQGRDEYLTAVHEAVQIPLLRKDFMIDPYQIYESRVLGADCILLIMAALDDTLAKDLYALASELSLDALFEVHDEEELERALALGPKMVGVNNRNLKTLEVDLGTGLNLAMSMPDNILKVAESGIADFETLEAFQAAGYNAFLIGESLMRQPDIGLATRKILGK</sequence>
<dbReference type="PANTHER" id="PTHR22854">
    <property type="entry name" value="TRYPTOPHAN BIOSYNTHESIS PROTEIN"/>
    <property type="match status" value="1"/>
</dbReference>
<keyword evidence="4 8" id="KW-0210">Decarboxylase</keyword>
<evidence type="ECO:0000313" key="10">
    <source>
        <dbReference type="EMBL" id="PZQ45053.1"/>
    </source>
</evidence>
<dbReference type="GO" id="GO:0000162">
    <property type="term" value="P:L-tryptophan biosynthetic process"/>
    <property type="evidence" value="ECO:0007669"/>
    <property type="project" value="UniProtKB-UniRule"/>
</dbReference>
<evidence type="ECO:0000259" key="9">
    <source>
        <dbReference type="Pfam" id="PF00218"/>
    </source>
</evidence>
<dbReference type="GO" id="GO:0004425">
    <property type="term" value="F:indole-3-glycerol-phosphate synthase activity"/>
    <property type="evidence" value="ECO:0007669"/>
    <property type="project" value="UniProtKB-UniRule"/>
</dbReference>
<evidence type="ECO:0000256" key="7">
    <source>
        <dbReference type="ARBA" id="ARBA00023239"/>
    </source>
</evidence>
<keyword evidence="7 8" id="KW-0456">Lyase</keyword>
<dbReference type="InterPro" id="IPR045186">
    <property type="entry name" value="Indole-3-glycerol_P_synth"/>
</dbReference>
<feature type="domain" description="Indole-3-glycerol phosphate synthase" evidence="9">
    <location>
        <begin position="5"/>
        <end position="255"/>
    </location>
</feature>
<gene>
    <name evidence="8" type="primary">trpC</name>
    <name evidence="10" type="ORF">DI551_08585</name>
</gene>
<dbReference type="PANTHER" id="PTHR22854:SF2">
    <property type="entry name" value="INDOLE-3-GLYCEROL-PHOSPHATE SYNTHASE"/>
    <property type="match status" value="1"/>
</dbReference>
<comment type="caution">
    <text evidence="10">The sequence shown here is derived from an EMBL/GenBank/DDBJ whole genome shotgun (WGS) entry which is preliminary data.</text>
</comment>
<evidence type="ECO:0000256" key="5">
    <source>
        <dbReference type="ARBA" id="ARBA00022822"/>
    </source>
</evidence>
<evidence type="ECO:0000256" key="8">
    <source>
        <dbReference type="HAMAP-Rule" id="MF_00134"/>
    </source>
</evidence>
<dbReference type="FunFam" id="3.20.20.70:FF:000024">
    <property type="entry name" value="Indole-3-glycerol phosphate synthase"/>
    <property type="match status" value="1"/>
</dbReference>
<dbReference type="CDD" id="cd00331">
    <property type="entry name" value="IGPS"/>
    <property type="match status" value="1"/>
</dbReference>
<evidence type="ECO:0000256" key="4">
    <source>
        <dbReference type="ARBA" id="ARBA00022793"/>
    </source>
</evidence>
<evidence type="ECO:0000256" key="3">
    <source>
        <dbReference type="ARBA" id="ARBA00022605"/>
    </source>
</evidence>
<dbReference type="InterPro" id="IPR011060">
    <property type="entry name" value="RibuloseP-bd_barrel"/>
</dbReference>
<evidence type="ECO:0000256" key="2">
    <source>
        <dbReference type="ARBA" id="ARBA00004696"/>
    </source>
</evidence>
<name>A0A2W5PRC6_9BACT</name>
<reference evidence="10 11" key="1">
    <citation type="submission" date="2017-08" db="EMBL/GenBank/DDBJ databases">
        <title>Infants hospitalized years apart are colonized by the same room-sourced microbial strains.</title>
        <authorList>
            <person name="Brooks B."/>
            <person name="Olm M.R."/>
            <person name="Firek B.A."/>
            <person name="Baker R."/>
            <person name="Thomas B.C."/>
            <person name="Morowitz M.J."/>
            <person name="Banfield J.F."/>
        </authorList>
    </citation>
    <scope>NUCLEOTIDE SEQUENCE [LARGE SCALE GENOMIC DNA]</scope>
    <source>
        <strain evidence="10">S2_005_002_R2_29</strain>
    </source>
</reference>
<dbReference type="UniPathway" id="UPA00035">
    <property type="reaction ID" value="UER00043"/>
</dbReference>
<comment type="similarity">
    <text evidence="8">Belongs to the TrpC family.</text>
</comment>
<keyword evidence="5 8" id="KW-0822">Tryptophan biosynthesis</keyword>
<dbReference type="NCBIfam" id="NF001373">
    <property type="entry name" value="PRK00278.1-6"/>
    <property type="match status" value="1"/>
</dbReference>
<dbReference type="GO" id="GO:0004640">
    <property type="term" value="F:phosphoribosylanthranilate isomerase activity"/>
    <property type="evidence" value="ECO:0007669"/>
    <property type="project" value="TreeGrafter"/>
</dbReference>
<evidence type="ECO:0000256" key="1">
    <source>
        <dbReference type="ARBA" id="ARBA00001633"/>
    </source>
</evidence>
<keyword evidence="6 8" id="KW-0057">Aromatic amino acid biosynthesis</keyword>
<dbReference type="InterPro" id="IPR001468">
    <property type="entry name" value="Indole-3-GlycerolPSynthase_CS"/>
</dbReference>
<dbReference type="AlphaFoldDB" id="A0A2W5PRC6"/>
<dbReference type="InterPro" id="IPR013798">
    <property type="entry name" value="Indole-3-glycerol_P_synth_dom"/>
</dbReference>
<evidence type="ECO:0000313" key="11">
    <source>
        <dbReference type="Proteomes" id="UP000249417"/>
    </source>
</evidence>
<dbReference type="SUPFAM" id="SSF51366">
    <property type="entry name" value="Ribulose-phoshate binding barrel"/>
    <property type="match status" value="1"/>
</dbReference>